<gene>
    <name evidence="3" type="ORF">B0A89_10945</name>
</gene>
<name>A0A1W6CYX6_9RHOB</name>
<reference evidence="3 4" key="1">
    <citation type="submission" date="2017-03" db="EMBL/GenBank/DDBJ databases">
        <title>Genome sequence of Paracoccus contaminans isolated from a water microcosm.</title>
        <authorList>
            <person name="Aurass P."/>
            <person name="Karste S."/>
            <person name="Trost E."/>
            <person name="Glaeser S.P."/>
            <person name="Kaempfer P."/>
            <person name="Flieger A."/>
        </authorList>
    </citation>
    <scope>NUCLEOTIDE SEQUENCE [LARGE SCALE GENOMIC DNA]</scope>
    <source>
        <strain evidence="4">RKI 16-01929T\LMG 29738T\CCM 8701T\CIP 111112T</strain>
    </source>
</reference>
<evidence type="ECO:0000256" key="1">
    <source>
        <dbReference type="SAM" id="MobiDB-lite"/>
    </source>
</evidence>
<feature type="chain" id="PRO_5012280746" evidence="2">
    <location>
        <begin position="23"/>
        <end position="230"/>
    </location>
</feature>
<feature type="signal peptide" evidence="2">
    <location>
        <begin position="1"/>
        <end position="22"/>
    </location>
</feature>
<dbReference type="AlphaFoldDB" id="A0A1W6CYX6"/>
<keyword evidence="4" id="KW-1185">Reference proteome</keyword>
<feature type="compositionally biased region" description="Pro residues" evidence="1">
    <location>
        <begin position="41"/>
        <end position="66"/>
    </location>
</feature>
<accession>A0A1W6CYX6</accession>
<evidence type="ECO:0000313" key="3">
    <source>
        <dbReference type="EMBL" id="ARJ70071.1"/>
    </source>
</evidence>
<proteinExistence type="predicted"/>
<dbReference type="STRING" id="1945662.B0A89_10945"/>
<sequence>MAVRRIARSVLLSTSISKSASAPVAPSCNATKRGSLTRQLRPPPRPPPPRPFPRPRDPPPPPPVPPTAGMQLPRRSAALASGGCSDAPDVEDEAGYAYDAARYFSLASATRTKVFAQLFGILSGIQSSWAGGSASAKACSTTGSSSQMKTPAHSTVSLGRWVPSMYFTTSSTGRMRAMCALVAGMMLPAGSPRNCRGLLKPRLMEQRPRCWMGRSEAILVRFGPPAFTVR</sequence>
<protein>
    <submittedName>
        <fullName evidence="3">Uncharacterized protein</fullName>
    </submittedName>
</protein>
<evidence type="ECO:0000313" key="4">
    <source>
        <dbReference type="Proteomes" id="UP000193017"/>
    </source>
</evidence>
<dbReference type="EMBL" id="CP020612">
    <property type="protein sequence ID" value="ARJ70071.1"/>
    <property type="molecule type" value="Genomic_DNA"/>
</dbReference>
<evidence type="ECO:0000256" key="2">
    <source>
        <dbReference type="SAM" id="SignalP"/>
    </source>
</evidence>
<dbReference type="KEGG" id="pcon:B0A89_10945"/>
<keyword evidence="2" id="KW-0732">Signal</keyword>
<feature type="compositionally biased region" description="Polar residues" evidence="1">
    <location>
        <begin position="28"/>
        <end position="38"/>
    </location>
</feature>
<organism evidence="3 4">
    <name type="scientific">Paracoccus contaminans</name>
    <dbReference type="NCBI Taxonomy" id="1945662"/>
    <lineage>
        <taxon>Bacteria</taxon>
        <taxon>Pseudomonadati</taxon>
        <taxon>Pseudomonadota</taxon>
        <taxon>Alphaproteobacteria</taxon>
        <taxon>Rhodobacterales</taxon>
        <taxon>Paracoccaceae</taxon>
        <taxon>Paracoccus</taxon>
    </lineage>
</organism>
<feature type="region of interest" description="Disordered" evidence="1">
    <location>
        <begin position="15"/>
        <end position="71"/>
    </location>
</feature>
<dbReference type="Proteomes" id="UP000193017">
    <property type="component" value="Chromosome"/>
</dbReference>